<dbReference type="EMBL" id="PVNK01000024">
    <property type="protein sequence ID" value="PRQ04895.1"/>
    <property type="molecule type" value="Genomic_DNA"/>
</dbReference>
<evidence type="ECO:0000256" key="5">
    <source>
        <dbReference type="SAM" id="MobiDB-lite"/>
    </source>
</evidence>
<evidence type="ECO:0000313" key="8">
    <source>
        <dbReference type="EMBL" id="PRQ04895.1"/>
    </source>
</evidence>
<keyword evidence="6" id="KW-0732">Signal</keyword>
<name>A0A2S9YIF5_9BACT</name>
<dbReference type="InterPro" id="IPR029045">
    <property type="entry name" value="ClpP/crotonase-like_dom_sf"/>
</dbReference>
<dbReference type="CDD" id="cd07018">
    <property type="entry name" value="S49_SppA_67K_type"/>
    <property type="match status" value="1"/>
</dbReference>
<accession>A0A2S9YIF5</accession>
<evidence type="ECO:0000259" key="7">
    <source>
        <dbReference type="Pfam" id="PF01343"/>
    </source>
</evidence>
<gene>
    <name evidence="8" type="primary">sppA_2</name>
    <name evidence="8" type="ORF">ENSA5_04750</name>
</gene>
<dbReference type="InterPro" id="IPR047217">
    <property type="entry name" value="S49_SppA_67K_type_N"/>
</dbReference>
<dbReference type="Pfam" id="PF01343">
    <property type="entry name" value="Peptidase_S49"/>
    <property type="match status" value="2"/>
</dbReference>
<comment type="caution">
    <text evidence="8">The sequence shown here is derived from an EMBL/GenBank/DDBJ whole genome shotgun (WGS) entry which is preliminary data.</text>
</comment>
<feature type="region of interest" description="Disordered" evidence="5">
    <location>
        <begin position="74"/>
        <end position="93"/>
    </location>
</feature>
<keyword evidence="2 8" id="KW-0645">Protease</keyword>
<dbReference type="RefSeq" id="WP_181197248.1">
    <property type="nucleotide sequence ID" value="NZ_PVNK01000024.1"/>
</dbReference>
<feature type="compositionally biased region" description="Basic and acidic residues" evidence="5">
    <location>
        <begin position="23"/>
        <end position="38"/>
    </location>
</feature>
<evidence type="ECO:0000256" key="4">
    <source>
        <dbReference type="ARBA" id="ARBA00022825"/>
    </source>
</evidence>
<evidence type="ECO:0000256" key="6">
    <source>
        <dbReference type="SAM" id="SignalP"/>
    </source>
</evidence>
<evidence type="ECO:0000313" key="9">
    <source>
        <dbReference type="Proteomes" id="UP000237968"/>
    </source>
</evidence>
<sequence length="662" mass="69784">MRNPSLTLALSCLLCAPLACKVGPDDAPDKQADEAKQGDDDEADSADDSDSDSDKNPFAGMTSNPFAALLTKKLDEPGPYDAPKKSPNYSADQPHLRVLKLSGSVGEVEVFDPMAFAAGGGGSTQTRALLDKLDELAAEPKLDGLVVRLGDLSMDMARAKELRGALLDFKGEGARKLHCHAEGLSNTSYYLLSACDELAMVPVGTLMLPGPAATPIHIKGLLDKFGVEADFLHVGAFKGAAEPLTRDAPSPEMIETLEAVVDQTYTTMVSGIAEGRGKTEDEVRAWIDEGLFTAEVAAERGMIDGVEAWEPFLARVTGERGWRQVALKAKPWSDPAALQRFLGLTGPKRPSEPHVALVYAVGNIIDGKGGGAIGATNEIASGQLVPVLDRLAEDDKVAAVVLRIDSGGGSARASEQIWHAVERLESTKPVVVSMAGVAASGGYYIAAGATKIYADADTLTGSIGVVGGKLVLGKALEEFGVKSYAVARGERALLWSPMQAWTEGEREAVQGLMEQTYEVFVQRVVEGRGMSREAVHEVAQGRVWTGEAAKQRGLVDELGGLEQALASAAELGKIEGEVGLEVYPGEPTIKDILGGFDQLVAMRAGARADGLPASLGLIVDELAASVGPEGGAWIHALRSTLRTTVTLQGSTVWAVEWIQPAR</sequence>
<keyword evidence="4" id="KW-0720">Serine protease</keyword>
<dbReference type="EC" id="3.4.21.-" evidence="8"/>
<dbReference type="GO" id="GO:0006508">
    <property type="term" value="P:proteolysis"/>
    <property type="evidence" value="ECO:0007669"/>
    <property type="project" value="UniProtKB-KW"/>
</dbReference>
<evidence type="ECO:0000256" key="3">
    <source>
        <dbReference type="ARBA" id="ARBA00022801"/>
    </source>
</evidence>
<dbReference type="NCBIfam" id="TIGR00706">
    <property type="entry name" value="SppA_dom"/>
    <property type="match status" value="1"/>
</dbReference>
<keyword evidence="9" id="KW-1185">Reference proteome</keyword>
<feature type="region of interest" description="Disordered" evidence="5">
    <location>
        <begin position="23"/>
        <end position="63"/>
    </location>
</feature>
<evidence type="ECO:0000256" key="2">
    <source>
        <dbReference type="ARBA" id="ARBA00022670"/>
    </source>
</evidence>
<dbReference type="Proteomes" id="UP000237968">
    <property type="component" value="Unassembled WGS sequence"/>
</dbReference>
<dbReference type="InterPro" id="IPR047272">
    <property type="entry name" value="S49_SppA_C"/>
</dbReference>
<organism evidence="8 9">
    <name type="scientific">Enhygromyxa salina</name>
    <dbReference type="NCBI Taxonomy" id="215803"/>
    <lineage>
        <taxon>Bacteria</taxon>
        <taxon>Pseudomonadati</taxon>
        <taxon>Myxococcota</taxon>
        <taxon>Polyangia</taxon>
        <taxon>Nannocystales</taxon>
        <taxon>Nannocystaceae</taxon>
        <taxon>Enhygromyxa</taxon>
    </lineage>
</organism>
<reference evidence="8 9" key="1">
    <citation type="submission" date="2018-03" db="EMBL/GenBank/DDBJ databases">
        <title>Draft Genome Sequences of the Obligatory Marine Myxobacteria Enhygromyxa salina SWB005.</title>
        <authorList>
            <person name="Poehlein A."/>
            <person name="Moghaddam J.A."/>
            <person name="Harms H."/>
            <person name="Alanjari M."/>
            <person name="Koenig G.M."/>
            <person name="Daniel R."/>
            <person name="Schaeberle T.F."/>
        </authorList>
    </citation>
    <scope>NUCLEOTIDE SEQUENCE [LARGE SCALE GENOMIC DNA]</scope>
    <source>
        <strain evidence="8 9">SWB005</strain>
    </source>
</reference>
<keyword evidence="3 8" id="KW-0378">Hydrolase</keyword>
<feature type="compositionally biased region" description="Acidic residues" evidence="5">
    <location>
        <begin position="39"/>
        <end position="51"/>
    </location>
</feature>
<comment type="similarity">
    <text evidence="1">Belongs to the peptidase S49 family.</text>
</comment>
<dbReference type="PANTHER" id="PTHR33209">
    <property type="entry name" value="PROTEASE 4"/>
    <property type="match status" value="1"/>
</dbReference>
<dbReference type="GO" id="GO:0008236">
    <property type="term" value="F:serine-type peptidase activity"/>
    <property type="evidence" value="ECO:0007669"/>
    <property type="project" value="UniProtKB-KW"/>
</dbReference>
<dbReference type="PANTHER" id="PTHR33209:SF1">
    <property type="entry name" value="PEPTIDASE S49 DOMAIN-CONTAINING PROTEIN"/>
    <property type="match status" value="1"/>
</dbReference>
<feature type="chain" id="PRO_5015749300" evidence="6">
    <location>
        <begin position="22"/>
        <end position="662"/>
    </location>
</feature>
<feature type="signal peptide" evidence="6">
    <location>
        <begin position="1"/>
        <end position="21"/>
    </location>
</feature>
<dbReference type="InterPro" id="IPR004635">
    <property type="entry name" value="Pept_S49_SppA"/>
</dbReference>
<protein>
    <submittedName>
        <fullName evidence="8">Protease 4</fullName>
        <ecNumber evidence="8">3.4.21.-</ecNumber>
    </submittedName>
</protein>
<dbReference type="CDD" id="cd07023">
    <property type="entry name" value="S49_Sppa_N_C"/>
    <property type="match status" value="1"/>
</dbReference>
<evidence type="ECO:0000256" key="1">
    <source>
        <dbReference type="ARBA" id="ARBA00008683"/>
    </source>
</evidence>
<dbReference type="InterPro" id="IPR002142">
    <property type="entry name" value="Peptidase_S49"/>
</dbReference>
<dbReference type="SUPFAM" id="SSF52096">
    <property type="entry name" value="ClpP/crotonase"/>
    <property type="match status" value="2"/>
</dbReference>
<feature type="domain" description="Peptidase S49" evidence="7">
    <location>
        <begin position="423"/>
        <end position="574"/>
    </location>
</feature>
<feature type="domain" description="Peptidase S49" evidence="7">
    <location>
        <begin position="181"/>
        <end position="315"/>
    </location>
</feature>
<dbReference type="AlphaFoldDB" id="A0A2S9YIF5"/>
<dbReference type="Gene3D" id="3.90.226.10">
    <property type="entry name" value="2-enoyl-CoA Hydratase, Chain A, domain 1"/>
    <property type="match status" value="3"/>
</dbReference>
<proteinExistence type="inferred from homology"/>